<dbReference type="EMBL" id="BQKI01000012">
    <property type="protein sequence ID" value="GJN05576.1"/>
    <property type="molecule type" value="Genomic_DNA"/>
</dbReference>
<comment type="caution">
    <text evidence="2">The sequence shown here is derived from an EMBL/GenBank/DDBJ whole genome shotgun (WGS) entry which is preliminary data.</text>
</comment>
<accession>A0AAV5D542</accession>
<name>A0AAV5D542_ELECO</name>
<organism evidence="2 3">
    <name type="scientific">Eleusine coracana subsp. coracana</name>
    <dbReference type="NCBI Taxonomy" id="191504"/>
    <lineage>
        <taxon>Eukaryota</taxon>
        <taxon>Viridiplantae</taxon>
        <taxon>Streptophyta</taxon>
        <taxon>Embryophyta</taxon>
        <taxon>Tracheophyta</taxon>
        <taxon>Spermatophyta</taxon>
        <taxon>Magnoliopsida</taxon>
        <taxon>Liliopsida</taxon>
        <taxon>Poales</taxon>
        <taxon>Poaceae</taxon>
        <taxon>PACMAD clade</taxon>
        <taxon>Chloridoideae</taxon>
        <taxon>Cynodonteae</taxon>
        <taxon>Eleusininae</taxon>
        <taxon>Eleusine</taxon>
    </lineage>
</organism>
<feature type="transmembrane region" description="Helical" evidence="1">
    <location>
        <begin position="131"/>
        <end position="153"/>
    </location>
</feature>
<evidence type="ECO:0000313" key="3">
    <source>
        <dbReference type="Proteomes" id="UP001054889"/>
    </source>
</evidence>
<proteinExistence type="predicted"/>
<evidence type="ECO:0000313" key="2">
    <source>
        <dbReference type="EMBL" id="GJN05576.1"/>
    </source>
</evidence>
<reference evidence="2" key="1">
    <citation type="journal article" date="2018" name="DNA Res.">
        <title>Multiple hybrid de novo genome assembly of finger millet, an orphan allotetraploid crop.</title>
        <authorList>
            <person name="Hatakeyama M."/>
            <person name="Aluri S."/>
            <person name="Balachadran M.T."/>
            <person name="Sivarajan S.R."/>
            <person name="Patrignani A."/>
            <person name="Gruter S."/>
            <person name="Poveda L."/>
            <person name="Shimizu-Inatsugi R."/>
            <person name="Baeten J."/>
            <person name="Francoijs K.J."/>
            <person name="Nataraja K.N."/>
            <person name="Reddy Y.A.N."/>
            <person name="Phadnis S."/>
            <person name="Ravikumar R.L."/>
            <person name="Schlapbach R."/>
            <person name="Sreeman S.M."/>
            <person name="Shimizu K.K."/>
        </authorList>
    </citation>
    <scope>NUCLEOTIDE SEQUENCE</scope>
</reference>
<evidence type="ECO:0000256" key="1">
    <source>
        <dbReference type="SAM" id="Phobius"/>
    </source>
</evidence>
<feature type="transmembrane region" description="Helical" evidence="1">
    <location>
        <begin position="173"/>
        <end position="194"/>
    </location>
</feature>
<keyword evidence="1" id="KW-0472">Membrane</keyword>
<gene>
    <name evidence="2" type="primary">ga23217</name>
    <name evidence="2" type="ORF">PR202_ga23217</name>
</gene>
<feature type="transmembrane region" description="Helical" evidence="1">
    <location>
        <begin position="200"/>
        <end position="218"/>
    </location>
</feature>
<keyword evidence="1" id="KW-1133">Transmembrane helix</keyword>
<keyword evidence="1" id="KW-0812">Transmembrane</keyword>
<feature type="transmembrane region" description="Helical" evidence="1">
    <location>
        <begin position="101"/>
        <end position="119"/>
    </location>
</feature>
<dbReference type="Proteomes" id="UP001054889">
    <property type="component" value="Unassembled WGS sequence"/>
</dbReference>
<protein>
    <submittedName>
        <fullName evidence="2">Uncharacterized protein</fullName>
    </submittedName>
</protein>
<dbReference type="AlphaFoldDB" id="A0AAV5D542"/>
<keyword evidence="3" id="KW-1185">Reference proteome</keyword>
<reference evidence="2" key="2">
    <citation type="submission" date="2021-12" db="EMBL/GenBank/DDBJ databases">
        <title>Resequencing data analysis of finger millet.</title>
        <authorList>
            <person name="Hatakeyama M."/>
            <person name="Aluri S."/>
            <person name="Balachadran M.T."/>
            <person name="Sivarajan S.R."/>
            <person name="Poveda L."/>
            <person name="Shimizu-Inatsugi R."/>
            <person name="Schlapbach R."/>
            <person name="Sreeman S.M."/>
            <person name="Shimizu K.K."/>
        </authorList>
    </citation>
    <scope>NUCLEOTIDE SEQUENCE</scope>
</reference>
<sequence>MIRRALGIIPSVASTAKNGFNRVLSLTGSFNDRTSLLLAAAPEPEPSQPQQEPAAPVTIGVAFDVEAATPPVTVAGDEQSQDRTTSEEDVDVEAKRVAKSVHTVCLFAASASIVLFVNLPSNSKPGAGVPVLYSVDMAFICLGLFTSLGLSMFSIVAKSGTNPAAVARVQKQAMVMAVAFVLVSFTLRVAMMLPPRSFEPAWLVFVFLAGAVAVYLALAWKLGGGGPRGAQAASGSAVAGTADRV</sequence>